<name>A0A6C2UIU0_9BACT</name>
<evidence type="ECO:0000313" key="2">
    <source>
        <dbReference type="EMBL" id="VGO19116.1"/>
    </source>
</evidence>
<dbReference type="SUPFAM" id="SSF51126">
    <property type="entry name" value="Pectin lyase-like"/>
    <property type="match status" value="1"/>
</dbReference>
<dbReference type="InterPro" id="IPR039513">
    <property type="entry name" value="PL-6"/>
</dbReference>
<accession>A0A6C2UIU0</accession>
<dbReference type="Proteomes" id="UP000346198">
    <property type="component" value="Unassembled WGS sequence"/>
</dbReference>
<evidence type="ECO:0000256" key="1">
    <source>
        <dbReference type="SAM" id="SignalP"/>
    </source>
</evidence>
<protein>
    <submittedName>
        <fullName evidence="2">Chondroitinase-B</fullName>
    </submittedName>
</protein>
<feature type="chain" id="PRO_5025380960" evidence="1">
    <location>
        <begin position="22"/>
        <end position="636"/>
    </location>
</feature>
<proteinExistence type="predicted"/>
<keyword evidence="3" id="KW-1185">Reference proteome</keyword>
<evidence type="ECO:0000313" key="3">
    <source>
        <dbReference type="Proteomes" id="UP000346198"/>
    </source>
</evidence>
<reference evidence="2 3" key="1">
    <citation type="submission" date="2019-04" db="EMBL/GenBank/DDBJ databases">
        <authorList>
            <person name="Van Vliet M D."/>
        </authorList>
    </citation>
    <scope>NUCLEOTIDE SEQUENCE [LARGE SCALE GENOMIC DNA]</scope>
    <source>
        <strain evidence="2 3">F21</strain>
    </source>
</reference>
<dbReference type="CDD" id="cd14251">
    <property type="entry name" value="PL-6"/>
    <property type="match status" value="1"/>
</dbReference>
<dbReference type="EMBL" id="CAAHFH010000001">
    <property type="protein sequence ID" value="VGO19116.1"/>
    <property type="molecule type" value="Genomic_DNA"/>
</dbReference>
<organism evidence="2 3">
    <name type="scientific">Pontiella sulfatireligans</name>
    <dbReference type="NCBI Taxonomy" id="2750658"/>
    <lineage>
        <taxon>Bacteria</taxon>
        <taxon>Pseudomonadati</taxon>
        <taxon>Kiritimatiellota</taxon>
        <taxon>Kiritimatiellia</taxon>
        <taxon>Kiritimatiellales</taxon>
        <taxon>Pontiellaceae</taxon>
        <taxon>Pontiella</taxon>
    </lineage>
</organism>
<keyword evidence="1" id="KW-0732">Signal</keyword>
<dbReference type="RefSeq" id="WP_168433031.1">
    <property type="nucleotide sequence ID" value="NZ_CAAHFH010000001.1"/>
</dbReference>
<dbReference type="Pfam" id="PF14592">
    <property type="entry name" value="Chondroitinas_B"/>
    <property type="match status" value="1"/>
</dbReference>
<sequence length="636" mass="70538">MMRTIVNLICTFICSAQVLQASTLTSGESIRALLLGDPKGSDKAELFHAEPVSGAQSSLLGGEISLRRNFMAEFDLKPSELDAALEIRMSSRKAGAEGAGYILSTYNLHSGISSLEKMPGGAVLKQMQDFAVLAPDRLYRYRLLKWANRFQLYLDGQLQMDYTEADDEAQVLSNDLYVTMGAESLRSNVKVSSLVRNPFLVPALKRTVEVRDLNGLLRAVGQAKAGDEILLADGRYEDVQLEISNSGAANSRVIIRAKNPGQVVFCGTPAIGIKGSYITVKDIVFTEGIAPDGDSVPPLVTLDGAYNRLTGCVVDNFDRDSAFKKKEFKWVRMPGEHNRVDHCSFIGKRSGNNLLPTGGLPESWDRIDNNYFNLYPGKTHPIMVGSGWVATNESHTLIEYNVFENCVGEIISDKTTGNVTRYNAFFNSAGAMSLRQGRRAHVYGNYFVQDRENHDFWPEERKGHALTCGISIRESGHLVEHNYFEGYASAIRLRSGSPEGFQEPGRPAVLPRHYAPASDTLIRRNTIVARQTVVVVEDVFPETDIKKRTVLAYDIRAENNVMMGTDEALLVTLEYKEPVRFKGNCFEHLPELNEDVTNDELIRDDMKDKCAEGRGSSLVLMPMLTGDSVGPVWLRN</sequence>
<dbReference type="AlphaFoldDB" id="A0A6C2UIU0"/>
<dbReference type="InterPro" id="IPR012334">
    <property type="entry name" value="Pectin_lyas_fold"/>
</dbReference>
<feature type="signal peptide" evidence="1">
    <location>
        <begin position="1"/>
        <end position="21"/>
    </location>
</feature>
<gene>
    <name evidence="2" type="primary">cslB</name>
    <name evidence="2" type="ORF">SCARR_01172</name>
</gene>
<dbReference type="Gene3D" id="2.160.20.10">
    <property type="entry name" value="Single-stranded right-handed beta-helix, Pectin lyase-like"/>
    <property type="match status" value="1"/>
</dbReference>
<dbReference type="InterPro" id="IPR011050">
    <property type="entry name" value="Pectin_lyase_fold/virulence"/>
</dbReference>